<dbReference type="Proteomes" id="UP001153069">
    <property type="component" value="Unassembled WGS sequence"/>
</dbReference>
<sequence>MMAPTHVFNNDNSNRRRQTTVTIGRMKLPFRRVLFWFVAMWATMILWCFHFLEDHVPLTNLVHFTPQPPPTPAPTMEDTDPPDYVDDPTDIQWLKDEFGARVLYIVTSMSEFDNGHRNTKKGRDRFTEILIPVVKEACASMRSFGYQVDLYLITYYELRQERFQLLRDSLPDIVGIEVWDDAAPLGYGLMPGDVDATKNNQTGQQEVVQEIPRALARQHRYVIKDKFRYYSKFVAFEDDMLIKGDHVNYFEEMTMELHWLRQNAPIRRTPIRDNPSSKNVKPIDQFYGELTKIQLARLVPGFIRVEVVDDKKELQVGRTQPATSLPQSEKDVEGMLEPRSCCHTSGIRRLNNTSILEPKLEDIFLWETQAHALGIHKLPESANFLEWIALQRGIEQSFIPREKVIGEYWVGQNAEPKIERPNTIAPQFINNQGGWMGIREEIFAWHRGHCKGLFLPPFDDMDGLKNNVEFWSGGLNLVGMNACQLQRFISLDPSIFSQQLVYHTSNNKQKSKNLVFTNVQDFWEQLNTARQTTTRYCTFQATTFLLQSRSMDGLRAGAERCKQADIQDDNYRNPQ</sequence>
<keyword evidence="3" id="KW-1185">Reference proteome</keyword>
<gene>
    <name evidence="2" type="ORF">SEMRO_444_G144300.1</name>
</gene>
<dbReference type="EMBL" id="CAICTM010000443">
    <property type="protein sequence ID" value="CAB9510611.1"/>
    <property type="molecule type" value="Genomic_DNA"/>
</dbReference>
<feature type="transmembrane region" description="Helical" evidence="1">
    <location>
        <begin position="33"/>
        <end position="52"/>
    </location>
</feature>
<name>A0A9N8HDV8_9STRA</name>
<proteinExistence type="predicted"/>
<evidence type="ECO:0000313" key="3">
    <source>
        <dbReference type="Proteomes" id="UP001153069"/>
    </source>
</evidence>
<keyword evidence="1" id="KW-1133">Transmembrane helix</keyword>
<organism evidence="2 3">
    <name type="scientific">Seminavis robusta</name>
    <dbReference type="NCBI Taxonomy" id="568900"/>
    <lineage>
        <taxon>Eukaryota</taxon>
        <taxon>Sar</taxon>
        <taxon>Stramenopiles</taxon>
        <taxon>Ochrophyta</taxon>
        <taxon>Bacillariophyta</taxon>
        <taxon>Bacillariophyceae</taxon>
        <taxon>Bacillariophycidae</taxon>
        <taxon>Naviculales</taxon>
        <taxon>Naviculaceae</taxon>
        <taxon>Seminavis</taxon>
    </lineage>
</organism>
<keyword evidence="1" id="KW-0812">Transmembrane</keyword>
<dbReference type="OrthoDB" id="38337at2759"/>
<accession>A0A9N8HDV8</accession>
<protein>
    <submittedName>
        <fullName evidence="2">Uncharacterized protein</fullName>
    </submittedName>
</protein>
<evidence type="ECO:0000313" key="2">
    <source>
        <dbReference type="EMBL" id="CAB9510611.1"/>
    </source>
</evidence>
<keyword evidence="1" id="KW-0472">Membrane</keyword>
<evidence type="ECO:0000256" key="1">
    <source>
        <dbReference type="SAM" id="Phobius"/>
    </source>
</evidence>
<dbReference type="AlphaFoldDB" id="A0A9N8HDV8"/>
<comment type="caution">
    <text evidence="2">The sequence shown here is derived from an EMBL/GenBank/DDBJ whole genome shotgun (WGS) entry which is preliminary data.</text>
</comment>
<reference evidence="2" key="1">
    <citation type="submission" date="2020-06" db="EMBL/GenBank/DDBJ databases">
        <authorList>
            <consortium name="Plant Systems Biology data submission"/>
        </authorList>
    </citation>
    <scope>NUCLEOTIDE SEQUENCE</scope>
    <source>
        <strain evidence="2">D6</strain>
    </source>
</reference>